<feature type="domain" description="Neutral/alkaline non-lysosomal ceramidase N-terminal" evidence="3">
    <location>
        <begin position="61"/>
        <end position="268"/>
    </location>
</feature>
<comment type="caution">
    <text evidence="4">The sequence shown here is derived from an EMBL/GenBank/DDBJ whole genome shotgun (WGS) entry which is preliminary data.</text>
</comment>
<dbReference type="RefSeq" id="WP_377509646.1">
    <property type="nucleotide sequence ID" value="NZ_JBHULU010000021.1"/>
</dbReference>
<keyword evidence="1" id="KW-0746">Sphingolipid metabolism</keyword>
<keyword evidence="1" id="KW-0378">Hydrolase</keyword>
<evidence type="ECO:0000256" key="1">
    <source>
        <dbReference type="RuleBase" id="RU366019"/>
    </source>
</evidence>
<comment type="similarity">
    <text evidence="1">Belongs to the neutral ceramidase family.</text>
</comment>
<dbReference type="PANTHER" id="PTHR12670:SF1">
    <property type="entry name" value="NEUTRAL CERAMIDASE"/>
    <property type="match status" value="1"/>
</dbReference>
<keyword evidence="1" id="KW-0443">Lipid metabolism</keyword>
<proteinExistence type="inferred from homology"/>
<dbReference type="InterPro" id="IPR031329">
    <property type="entry name" value="NEUT/ALK_ceramidase_N"/>
</dbReference>
<evidence type="ECO:0000313" key="5">
    <source>
        <dbReference type="Proteomes" id="UP001597544"/>
    </source>
</evidence>
<protein>
    <recommendedName>
        <fullName evidence="1">Neutral ceramidase</fullName>
        <ecNumber evidence="1">3.5.1.23</ecNumber>
    </recommendedName>
</protein>
<dbReference type="EC" id="3.5.1.23" evidence="1"/>
<dbReference type="InterPro" id="IPR006823">
    <property type="entry name" value="Ceramidase_alk"/>
</dbReference>
<gene>
    <name evidence="4" type="ORF">ACFSRY_15450</name>
</gene>
<dbReference type="EMBL" id="JBHULU010000021">
    <property type="protein sequence ID" value="MFD2515267.1"/>
    <property type="molecule type" value="Genomic_DNA"/>
</dbReference>
<keyword evidence="5" id="KW-1185">Reference proteome</keyword>
<dbReference type="PANTHER" id="PTHR12670">
    <property type="entry name" value="CERAMIDASE"/>
    <property type="match status" value="1"/>
</dbReference>
<accession>A0ABW5IQK0</accession>
<sequence length="448" mass="49538">MSCVKNLLKRLFLLFCILLLCQGCIVQKLDDTPFRKTAYFHKTQEQINQFSVSNTVGDTLQVGWAKVNITPPVGTPLAGYGKRRGMRYAAVHDSAWVRTFAFDNGTNKAYFVSLDMLIAPMSVAAELERQYAKSGIKPEQVYLSATHTHTSFGGWGKKMAGRIMAGKYDKKLVTQTAQHIIKSIEQARADLRPAKIGYGSANGAAFVRNRLTGTQAERDTTIRFLKFARPDGSRAILCTFSAHPTILPSMQPVLSGDYPGILVQELETVYDFAAFSAGAVGSHSSVYNEGSFESVAEVGQSIASTIVEEALNVQTAYTSSLLSSRVPLYLPDPQWRVGEDKKLSPALFYTFFGRYDTYINRLQIGNTILLGVPADFSGELVPALEAQAHQQNSNLMLTGFNGSYMGYVIPDKHYQLKKYEARAMNFYGPYSGSYMSYILSLILDKSLP</sequence>
<feature type="signal peptide" evidence="2">
    <location>
        <begin position="1"/>
        <end position="28"/>
    </location>
</feature>
<comment type="catalytic activity">
    <reaction evidence="1">
        <text>an N-acylsphing-4-enine + H2O = sphing-4-enine + a fatty acid</text>
        <dbReference type="Rhea" id="RHEA:20856"/>
        <dbReference type="ChEBI" id="CHEBI:15377"/>
        <dbReference type="ChEBI" id="CHEBI:28868"/>
        <dbReference type="ChEBI" id="CHEBI:52639"/>
        <dbReference type="ChEBI" id="CHEBI:57756"/>
        <dbReference type="EC" id="3.5.1.23"/>
    </reaction>
</comment>
<reference evidence="5" key="1">
    <citation type="journal article" date="2019" name="Int. J. Syst. Evol. Microbiol.">
        <title>The Global Catalogue of Microorganisms (GCM) 10K type strain sequencing project: providing services to taxonomists for standard genome sequencing and annotation.</title>
        <authorList>
            <consortium name="The Broad Institute Genomics Platform"/>
            <consortium name="The Broad Institute Genome Sequencing Center for Infectious Disease"/>
            <person name="Wu L."/>
            <person name="Ma J."/>
        </authorList>
    </citation>
    <scope>NUCLEOTIDE SEQUENCE [LARGE SCALE GENOMIC DNA]</scope>
    <source>
        <strain evidence="5">KCTC 42498</strain>
    </source>
</reference>
<organism evidence="4 5">
    <name type="scientific">Pontibacter locisalis</name>
    <dbReference type="NCBI Taxonomy" id="1719035"/>
    <lineage>
        <taxon>Bacteria</taxon>
        <taxon>Pseudomonadati</taxon>
        <taxon>Bacteroidota</taxon>
        <taxon>Cytophagia</taxon>
        <taxon>Cytophagales</taxon>
        <taxon>Hymenobacteraceae</taxon>
        <taxon>Pontibacter</taxon>
    </lineage>
</organism>
<name>A0ABW5IQK0_9BACT</name>
<dbReference type="Pfam" id="PF04734">
    <property type="entry name" value="Ceramidase_alk"/>
    <property type="match status" value="1"/>
</dbReference>
<evidence type="ECO:0000259" key="3">
    <source>
        <dbReference type="Pfam" id="PF04734"/>
    </source>
</evidence>
<dbReference type="Proteomes" id="UP001597544">
    <property type="component" value="Unassembled WGS sequence"/>
</dbReference>
<evidence type="ECO:0000256" key="2">
    <source>
        <dbReference type="SAM" id="SignalP"/>
    </source>
</evidence>
<evidence type="ECO:0000313" key="4">
    <source>
        <dbReference type="EMBL" id="MFD2515267.1"/>
    </source>
</evidence>
<keyword evidence="2" id="KW-0732">Signal</keyword>
<feature type="chain" id="PRO_5046715700" description="Neutral ceramidase" evidence="2">
    <location>
        <begin position="29"/>
        <end position="448"/>
    </location>
</feature>